<protein>
    <submittedName>
        <fullName evidence="2">Uncharacterized protein</fullName>
    </submittedName>
</protein>
<feature type="compositionally biased region" description="Basic residues" evidence="1">
    <location>
        <begin position="65"/>
        <end position="74"/>
    </location>
</feature>
<organism evidence="2 3">
    <name type="scientific">Sulfobacillus thermosulfidooxidans (strain DSM 9293 / VKM B-1269 / AT-1)</name>
    <dbReference type="NCBI Taxonomy" id="929705"/>
    <lineage>
        <taxon>Bacteria</taxon>
        <taxon>Bacillati</taxon>
        <taxon>Bacillota</taxon>
        <taxon>Clostridia</taxon>
        <taxon>Eubacteriales</taxon>
        <taxon>Clostridiales Family XVII. Incertae Sedis</taxon>
        <taxon>Sulfobacillus</taxon>
    </lineage>
</organism>
<dbReference type="EMBL" id="FWWY01000001">
    <property type="protein sequence ID" value="SMC01908.1"/>
    <property type="molecule type" value="Genomic_DNA"/>
</dbReference>
<evidence type="ECO:0000313" key="3">
    <source>
        <dbReference type="Proteomes" id="UP000192660"/>
    </source>
</evidence>
<gene>
    <name evidence="2" type="ORF">SAMN00768000_0149</name>
</gene>
<dbReference type="Proteomes" id="UP000192660">
    <property type="component" value="Unassembled WGS sequence"/>
</dbReference>
<accession>A0A1W1W6J7</accession>
<dbReference type="AlphaFoldDB" id="A0A1W1W6J7"/>
<sequence>MTETPAAQAPRLSAGDKPPGCDRISLSSTPFAEGAAIQVSGLRPRSWGDGVPHGRAVASPPARPRSSRRARKNPRALALGRTSMPPRRRVPNNFCTLWINKKKRPKRRLKDLRGLL</sequence>
<keyword evidence="3" id="KW-1185">Reference proteome</keyword>
<reference evidence="3" key="1">
    <citation type="submission" date="2017-04" db="EMBL/GenBank/DDBJ databases">
        <authorList>
            <person name="Varghese N."/>
            <person name="Submissions S."/>
        </authorList>
    </citation>
    <scope>NUCLEOTIDE SEQUENCE [LARGE SCALE GENOMIC DNA]</scope>
    <source>
        <strain evidence="3">DSM 9293</strain>
    </source>
</reference>
<name>A0A1W1W6J7_SULTA</name>
<proteinExistence type="predicted"/>
<evidence type="ECO:0000256" key="1">
    <source>
        <dbReference type="SAM" id="MobiDB-lite"/>
    </source>
</evidence>
<feature type="region of interest" description="Disordered" evidence="1">
    <location>
        <begin position="1"/>
        <end position="27"/>
    </location>
</feature>
<feature type="region of interest" description="Disordered" evidence="1">
    <location>
        <begin position="42"/>
        <end position="91"/>
    </location>
</feature>
<evidence type="ECO:0000313" key="2">
    <source>
        <dbReference type="EMBL" id="SMC01908.1"/>
    </source>
</evidence>